<evidence type="ECO:0000313" key="2">
    <source>
        <dbReference type="EMBL" id="ACV79522.1"/>
    </source>
</evidence>
<feature type="domain" description="Glycosyltransferase 2-like" evidence="1">
    <location>
        <begin position="24"/>
        <end position="134"/>
    </location>
</feature>
<dbReference type="RefSeq" id="WP_015748390.1">
    <property type="nucleotide sequence ID" value="NC_013235.1"/>
</dbReference>
<dbReference type="PANTHER" id="PTHR43179:SF7">
    <property type="entry name" value="RHAMNOSYLTRANSFERASE WBBL"/>
    <property type="match status" value="1"/>
</dbReference>
<evidence type="ECO:0000259" key="1">
    <source>
        <dbReference type="Pfam" id="PF00535"/>
    </source>
</evidence>
<dbReference type="Proteomes" id="UP000002218">
    <property type="component" value="Chromosome"/>
</dbReference>
<name>C8XCR9_NAKMY</name>
<dbReference type="InterPro" id="IPR029044">
    <property type="entry name" value="Nucleotide-diphossugar_trans"/>
</dbReference>
<dbReference type="Gene3D" id="3.90.550.10">
    <property type="entry name" value="Spore Coat Polysaccharide Biosynthesis Protein SpsA, Chain A"/>
    <property type="match status" value="1"/>
</dbReference>
<evidence type="ECO:0000313" key="3">
    <source>
        <dbReference type="Proteomes" id="UP000002218"/>
    </source>
</evidence>
<dbReference type="SMR" id="C8XCR9"/>
<dbReference type="AlphaFoldDB" id="C8XCR9"/>
<accession>C8XCR9</accession>
<dbReference type="Pfam" id="PF00535">
    <property type="entry name" value="Glycos_transf_2"/>
    <property type="match status" value="1"/>
</dbReference>
<sequence length="314" mass="33900">MSVTERSVVAGERPVPVADTSYEVVLVTYHSREQLTGLLTHVGATGPVVVVDNASGADGVPDVVRALPRGRWLDGRNGGFARAANLGARTSTAEFLVFANPDSRPTVDVWRALVGHLRDEPELIAVGAATTGPDGSIELGVGGWDPTPRRAWVHALGLHRRWPTAGVFAKPRTGQDVDLEWISGACLAVRRREFLDLGGFDERYFVYNEDMAFGRAVRRSGRRMVLRTDLLVPHATASSGGGGTAMPQQRGASMAAYLHDHHRPAAARVMRAAFAAGMAPRILIGAGRGRWSTVRQHWAYVRGIATQRSPYRAG</sequence>
<dbReference type="PANTHER" id="PTHR43179">
    <property type="entry name" value="RHAMNOSYLTRANSFERASE WBBL"/>
    <property type="match status" value="1"/>
</dbReference>
<keyword evidence="2" id="KW-0808">Transferase</keyword>
<dbReference type="KEGG" id="nml:Namu_3190"/>
<dbReference type="EMBL" id="CP001737">
    <property type="protein sequence ID" value="ACV79522.1"/>
    <property type="molecule type" value="Genomic_DNA"/>
</dbReference>
<reference evidence="2 3" key="2">
    <citation type="journal article" date="2010" name="Stand. Genomic Sci.">
        <title>Complete genome sequence of Nakamurella multipartita type strain (Y-104).</title>
        <authorList>
            <person name="Tice H."/>
            <person name="Mayilraj S."/>
            <person name="Sims D."/>
            <person name="Lapidus A."/>
            <person name="Nolan M."/>
            <person name="Lucas S."/>
            <person name="Glavina Del Rio T."/>
            <person name="Copeland A."/>
            <person name="Cheng J.F."/>
            <person name="Meincke L."/>
            <person name="Bruce D."/>
            <person name="Goodwin L."/>
            <person name="Pitluck S."/>
            <person name="Ivanova N."/>
            <person name="Mavromatis K."/>
            <person name="Ovchinnikova G."/>
            <person name="Pati A."/>
            <person name="Chen A."/>
            <person name="Palaniappan K."/>
            <person name="Land M."/>
            <person name="Hauser L."/>
            <person name="Chang Y.J."/>
            <person name="Jeffries C.D."/>
            <person name="Detter J.C."/>
            <person name="Brettin T."/>
            <person name="Rohde M."/>
            <person name="Goker M."/>
            <person name="Bristow J."/>
            <person name="Eisen J.A."/>
            <person name="Markowitz V."/>
            <person name="Hugenholtz P."/>
            <person name="Kyrpides N.C."/>
            <person name="Klenk H.P."/>
            <person name="Chen F."/>
        </authorList>
    </citation>
    <scope>NUCLEOTIDE SEQUENCE [LARGE SCALE GENOMIC DNA]</scope>
    <source>
        <strain evidence="3">ATCC 700099 / DSM 44233 / CIP 104796 / JCM 9543 / NBRC 105858 / Y-104</strain>
    </source>
</reference>
<dbReference type="SUPFAM" id="SSF53448">
    <property type="entry name" value="Nucleotide-diphospho-sugar transferases"/>
    <property type="match status" value="1"/>
</dbReference>
<keyword evidence="3" id="KW-1185">Reference proteome</keyword>
<dbReference type="InParanoid" id="C8XCR9"/>
<dbReference type="OrthoDB" id="9771846at2"/>
<dbReference type="STRING" id="479431.Namu_3190"/>
<organism evidence="2 3">
    <name type="scientific">Nakamurella multipartita (strain ATCC 700099 / DSM 44233 / CIP 104796 / JCM 9543 / NBRC 105858 / Y-104)</name>
    <name type="common">Microsphaera multipartita</name>
    <dbReference type="NCBI Taxonomy" id="479431"/>
    <lineage>
        <taxon>Bacteria</taxon>
        <taxon>Bacillati</taxon>
        <taxon>Actinomycetota</taxon>
        <taxon>Actinomycetes</taxon>
        <taxon>Nakamurellales</taxon>
        <taxon>Nakamurellaceae</taxon>
        <taxon>Nakamurella</taxon>
    </lineage>
</organism>
<dbReference type="CAZy" id="GT2">
    <property type="family name" value="Glycosyltransferase Family 2"/>
</dbReference>
<gene>
    <name evidence="2" type="ordered locus">Namu_3190</name>
</gene>
<protein>
    <submittedName>
        <fullName evidence="2">Glycosyl transferase family 2</fullName>
    </submittedName>
</protein>
<dbReference type="eggNOG" id="COG1216">
    <property type="taxonomic scope" value="Bacteria"/>
</dbReference>
<dbReference type="InterPro" id="IPR001173">
    <property type="entry name" value="Glyco_trans_2-like"/>
</dbReference>
<proteinExistence type="predicted"/>
<reference evidence="3" key="1">
    <citation type="submission" date="2009-09" db="EMBL/GenBank/DDBJ databases">
        <title>The complete genome of Nakamurella multipartita DSM 44233.</title>
        <authorList>
            <consortium name="US DOE Joint Genome Institute (JGI-PGF)"/>
            <person name="Lucas S."/>
            <person name="Copeland A."/>
            <person name="Lapidus A."/>
            <person name="Glavina del Rio T."/>
            <person name="Dalin E."/>
            <person name="Tice H."/>
            <person name="Bruce D."/>
            <person name="Goodwin L."/>
            <person name="Pitluck S."/>
            <person name="Kyrpides N."/>
            <person name="Mavromatis K."/>
            <person name="Ivanova N."/>
            <person name="Ovchinnikova G."/>
            <person name="Sims D."/>
            <person name="Meincke L."/>
            <person name="Brettin T."/>
            <person name="Detter J.C."/>
            <person name="Han C."/>
            <person name="Larimer F."/>
            <person name="Land M."/>
            <person name="Hauser L."/>
            <person name="Markowitz V."/>
            <person name="Cheng J.-F."/>
            <person name="Hugenholtz P."/>
            <person name="Woyke T."/>
            <person name="Wu D."/>
            <person name="Klenk H.-P."/>
            <person name="Eisen J.A."/>
        </authorList>
    </citation>
    <scope>NUCLEOTIDE SEQUENCE [LARGE SCALE GENOMIC DNA]</scope>
    <source>
        <strain evidence="3">ATCC 700099 / DSM 44233 / CIP 104796 / JCM 9543 / NBRC 105858 / Y-104</strain>
    </source>
</reference>
<dbReference type="GO" id="GO:0016740">
    <property type="term" value="F:transferase activity"/>
    <property type="evidence" value="ECO:0007669"/>
    <property type="project" value="UniProtKB-KW"/>
</dbReference>
<dbReference type="HOGENOM" id="CLU_023845_0_2_11"/>